<feature type="domain" description="Exostosin GT47" evidence="3">
    <location>
        <begin position="92"/>
        <end position="338"/>
    </location>
</feature>
<name>A0A815D460_9BILA</name>
<dbReference type="OrthoDB" id="5954868at2759"/>
<dbReference type="GO" id="GO:0015012">
    <property type="term" value="P:heparan sulfate proteoglycan biosynthetic process"/>
    <property type="evidence" value="ECO:0007669"/>
    <property type="project" value="UniProtKB-ARBA"/>
</dbReference>
<sequence length="401" mass="47810">MIKSFSNISQRFIFLTIICILICFIQIVLIFQLFSDSSSNEKSILLPSFHISNTILNCTQKLKCPNNIKYFSIHIDKNIEYPNITYIRSPIFSIILDIIRNSSYYTHDSSLACIHIAPVDTLDRDRRSKNGYYTYFIEQRFKFFYEWSDPNKIHLIFNHYTVHYLLGTWPSYRRTLDFILPSQYILASTSFTYNNYNCLSDITFPLFHIDYPSNLTNKFFSSRKILLSFKGKSYEDVQHHRTFFRHLNNNHDIIIKYTDNNNNNNNNNSYDQNEYIELLRQSYFCLVPSGRRLYSYRFLESLQYGCIPVITTNDNELIILPFSEIINWSKSIIIIYSNISLSLLPYYLRNISIYQRNHMQIECRNIWLKYFSSISRIILTLLDILNDRFITSSSSFLSFER</sequence>
<reference evidence="5" key="1">
    <citation type="submission" date="2021-02" db="EMBL/GenBank/DDBJ databases">
        <authorList>
            <person name="Nowell W R."/>
        </authorList>
    </citation>
    <scope>NUCLEOTIDE SEQUENCE</scope>
</reference>
<dbReference type="AlphaFoldDB" id="A0A815D460"/>
<organism evidence="5 8">
    <name type="scientific">Rotaria sordida</name>
    <dbReference type="NCBI Taxonomy" id="392033"/>
    <lineage>
        <taxon>Eukaryota</taxon>
        <taxon>Metazoa</taxon>
        <taxon>Spiralia</taxon>
        <taxon>Gnathifera</taxon>
        <taxon>Rotifera</taxon>
        <taxon>Eurotatoria</taxon>
        <taxon>Bdelloidea</taxon>
        <taxon>Philodinida</taxon>
        <taxon>Philodinidae</taxon>
        <taxon>Rotaria</taxon>
    </lineage>
</organism>
<gene>
    <name evidence="7" type="ORF">FNK824_LOCUS20134</name>
    <name evidence="6" type="ORF">OTI717_LOCUS20389</name>
    <name evidence="4" type="ORF">RFH988_LOCUS26469</name>
    <name evidence="5" type="ORF">SEV965_LOCUS25868</name>
</gene>
<protein>
    <recommendedName>
        <fullName evidence="3">Exostosin GT47 domain-containing protein</fullName>
    </recommendedName>
</protein>
<dbReference type="Proteomes" id="UP000663889">
    <property type="component" value="Unassembled WGS sequence"/>
</dbReference>
<keyword evidence="2" id="KW-0812">Transmembrane</keyword>
<dbReference type="PANTHER" id="PTHR11062:SF73">
    <property type="entry name" value="EXOSTOSIN-LIKE 3"/>
    <property type="match status" value="1"/>
</dbReference>
<evidence type="ECO:0000256" key="1">
    <source>
        <dbReference type="ARBA" id="ARBA00010271"/>
    </source>
</evidence>
<keyword evidence="2" id="KW-1133">Transmembrane helix</keyword>
<comment type="caution">
    <text evidence="5">The sequence shown here is derived from an EMBL/GenBank/DDBJ whole genome shotgun (WGS) entry which is preliminary data.</text>
</comment>
<dbReference type="Pfam" id="PF03016">
    <property type="entry name" value="Exostosin_GT47"/>
    <property type="match status" value="1"/>
</dbReference>
<evidence type="ECO:0000313" key="7">
    <source>
        <dbReference type="EMBL" id="CAF3892484.1"/>
    </source>
</evidence>
<dbReference type="InterPro" id="IPR004263">
    <property type="entry name" value="Exostosin"/>
</dbReference>
<evidence type="ECO:0000313" key="8">
    <source>
        <dbReference type="Proteomes" id="UP000663889"/>
    </source>
</evidence>
<proteinExistence type="inferred from homology"/>
<accession>A0A815D460</accession>
<comment type="similarity">
    <text evidence="1">Belongs to the glycosyltransferase 47 family.</text>
</comment>
<dbReference type="Proteomes" id="UP000663823">
    <property type="component" value="Unassembled WGS sequence"/>
</dbReference>
<dbReference type="Proteomes" id="UP000663882">
    <property type="component" value="Unassembled WGS sequence"/>
</dbReference>
<evidence type="ECO:0000313" key="5">
    <source>
        <dbReference type="EMBL" id="CAF1292914.1"/>
    </source>
</evidence>
<dbReference type="GO" id="GO:0016757">
    <property type="term" value="F:glycosyltransferase activity"/>
    <property type="evidence" value="ECO:0007669"/>
    <property type="project" value="InterPro"/>
</dbReference>
<dbReference type="EMBL" id="CAJOAX010003129">
    <property type="protein sequence ID" value="CAF3837770.1"/>
    <property type="molecule type" value="Genomic_DNA"/>
</dbReference>
<dbReference type="PANTHER" id="PTHR11062">
    <property type="entry name" value="EXOSTOSIN HEPARAN SULFATE GLYCOSYLTRANSFERASE -RELATED"/>
    <property type="match status" value="1"/>
</dbReference>
<evidence type="ECO:0000313" key="4">
    <source>
        <dbReference type="EMBL" id="CAF1237019.1"/>
    </source>
</evidence>
<feature type="transmembrane region" description="Helical" evidence="2">
    <location>
        <begin position="12"/>
        <end position="34"/>
    </location>
</feature>
<dbReference type="EMBL" id="CAJNOU010002130">
    <property type="protein sequence ID" value="CAF1292914.1"/>
    <property type="molecule type" value="Genomic_DNA"/>
</dbReference>
<dbReference type="Proteomes" id="UP000663874">
    <property type="component" value="Unassembled WGS sequence"/>
</dbReference>
<evidence type="ECO:0000256" key="2">
    <source>
        <dbReference type="SAM" id="Phobius"/>
    </source>
</evidence>
<evidence type="ECO:0000313" key="6">
    <source>
        <dbReference type="EMBL" id="CAF3837770.1"/>
    </source>
</evidence>
<keyword evidence="2" id="KW-0472">Membrane</keyword>
<dbReference type="EMBL" id="CAJOBE010003642">
    <property type="protein sequence ID" value="CAF3892484.1"/>
    <property type="molecule type" value="Genomic_DNA"/>
</dbReference>
<dbReference type="EMBL" id="CAJNOO010002113">
    <property type="protein sequence ID" value="CAF1237019.1"/>
    <property type="molecule type" value="Genomic_DNA"/>
</dbReference>
<dbReference type="InterPro" id="IPR040911">
    <property type="entry name" value="Exostosin_GT47"/>
</dbReference>
<evidence type="ECO:0000259" key="3">
    <source>
        <dbReference type="Pfam" id="PF03016"/>
    </source>
</evidence>